<evidence type="ECO:0000313" key="1">
    <source>
        <dbReference type="EMBL" id="KKN54127.1"/>
    </source>
</evidence>
<protein>
    <submittedName>
        <fullName evidence="1">Uncharacterized protein</fullName>
    </submittedName>
</protein>
<gene>
    <name evidence="1" type="ORF">LCGC14_0595710</name>
</gene>
<accession>A0A0F9RVW3</accession>
<dbReference type="AlphaFoldDB" id="A0A0F9RVW3"/>
<organism evidence="1">
    <name type="scientific">marine sediment metagenome</name>
    <dbReference type="NCBI Taxonomy" id="412755"/>
    <lineage>
        <taxon>unclassified sequences</taxon>
        <taxon>metagenomes</taxon>
        <taxon>ecological metagenomes</taxon>
    </lineage>
</organism>
<name>A0A0F9RVW3_9ZZZZ</name>
<comment type="caution">
    <text evidence="1">The sequence shown here is derived from an EMBL/GenBank/DDBJ whole genome shotgun (WGS) entry which is preliminary data.</text>
</comment>
<reference evidence="1" key="1">
    <citation type="journal article" date="2015" name="Nature">
        <title>Complex archaea that bridge the gap between prokaryotes and eukaryotes.</title>
        <authorList>
            <person name="Spang A."/>
            <person name="Saw J.H."/>
            <person name="Jorgensen S.L."/>
            <person name="Zaremba-Niedzwiedzka K."/>
            <person name="Martijn J."/>
            <person name="Lind A.E."/>
            <person name="van Eijk R."/>
            <person name="Schleper C."/>
            <person name="Guy L."/>
            <person name="Ettema T.J."/>
        </authorList>
    </citation>
    <scope>NUCLEOTIDE SEQUENCE</scope>
</reference>
<sequence>MEEPQKSVNFNFKNYYASSLELPLSILDLLLLLL</sequence>
<dbReference type="EMBL" id="LAZR01000942">
    <property type="protein sequence ID" value="KKN54127.1"/>
    <property type="molecule type" value="Genomic_DNA"/>
</dbReference>
<proteinExistence type="predicted"/>